<dbReference type="PROSITE" id="PS50931">
    <property type="entry name" value="HTH_LYSR"/>
    <property type="match status" value="1"/>
</dbReference>
<evidence type="ECO:0000256" key="1">
    <source>
        <dbReference type="ARBA" id="ARBA00009437"/>
    </source>
</evidence>
<dbReference type="PANTHER" id="PTHR30118">
    <property type="entry name" value="HTH-TYPE TRANSCRIPTIONAL REGULATOR LEUO-RELATED"/>
    <property type="match status" value="1"/>
</dbReference>
<dbReference type="Proteomes" id="UP000677812">
    <property type="component" value="Unassembled WGS sequence"/>
</dbReference>
<name>A0ABS5E3N2_9PROT</name>
<comment type="similarity">
    <text evidence="1">Belongs to the LysR transcriptional regulatory family.</text>
</comment>
<evidence type="ECO:0000256" key="2">
    <source>
        <dbReference type="ARBA" id="ARBA00023015"/>
    </source>
</evidence>
<gene>
    <name evidence="6" type="ORF">KB213_00310</name>
</gene>
<evidence type="ECO:0000256" key="4">
    <source>
        <dbReference type="ARBA" id="ARBA00023163"/>
    </source>
</evidence>
<dbReference type="EMBL" id="JAGRQH010000001">
    <property type="protein sequence ID" value="MBR0558504.1"/>
    <property type="molecule type" value="Genomic_DNA"/>
</dbReference>
<reference evidence="6 7" key="1">
    <citation type="submission" date="2021-04" db="EMBL/GenBank/DDBJ databases">
        <title>The complete genome sequence of Neokomagataea sp. TBRC 2177.</title>
        <authorList>
            <person name="Charoenyingcharoen P."/>
            <person name="Yukphan P."/>
        </authorList>
    </citation>
    <scope>NUCLEOTIDE SEQUENCE [LARGE SCALE GENOMIC DNA]</scope>
    <source>
        <strain evidence="6 7">TBRC 2177</strain>
    </source>
</reference>
<dbReference type="InterPro" id="IPR050389">
    <property type="entry name" value="LysR-type_TF"/>
</dbReference>
<evidence type="ECO:0000256" key="3">
    <source>
        <dbReference type="ARBA" id="ARBA00023125"/>
    </source>
</evidence>
<dbReference type="Pfam" id="PF00126">
    <property type="entry name" value="HTH_1"/>
    <property type="match status" value="1"/>
</dbReference>
<dbReference type="SUPFAM" id="SSF46785">
    <property type="entry name" value="Winged helix' DNA-binding domain"/>
    <property type="match status" value="1"/>
</dbReference>
<dbReference type="InterPro" id="IPR036388">
    <property type="entry name" value="WH-like_DNA-bd_sf"/>
</dbReference>
<dbReference type="PANTHER" id="PTHR30118:SF15">
    <property type="entry name" value="TRANSCRIPTIONAL REGULATORY PROTEIN"/>
    <property type="match status" value="1"/>
</dbReference>
<dbReference type="SUPFAM" id="SSF53850">
    <property type="entry name" value="Periplasmic binding protein-like II"/>
    <property type="match status" value="1"/>
</dbReference>
<keyword evidence="3" id="KW-0238">DNA-binding</keyword>
<sequence>MIDLNLVRVFIAIYETGSLSAAGERLHVSQPSVSYSLARLRDILHDPLFQRSKHGVSPTFFSEQLYQRLRTPITAIESAIEDIHGFHPATSNRRFRIAMSDVGEIFFLPYIMQRLQKEAPDIVIEVINVNIEKLGYWLASGKIDAALCNRGSIPIASQGETVFTDKYVCLSCKHHPRLTQALTLEQYLTERHIVVTPETGHNLVEERLRELGLERPVALYIPHFSVLPEIILGTDLLLTLPSRVAIMLAQKYDLQWFELPFNVRPLDVMLRWSESHADFGAQKWFLQFLRDSLARILDE</sequence>
<keyword evidence="2" id="KW-0805">Transcription regulation</keyword>
<dbReference type="Gene3D" id="1.10.10.10">
    <property type="entry name" value="Winged helix-like DNA-binding domain superfamily/Winged helix DNA-binding domain"/>
    <property type="match status" value="1"/>
</dbReference>
<dbReference type="InterPro" id="IPR036390">
    <property type="entry name" value="WH_DNA-bd_sf"/>
</dbReference>
<dbReference type="RefSeq" id="WP_211679797.1">
    <property type="nucleotide sequence ID" value="NZ_JAGRQH010000001.1"/>
</dbReference>
<keyword evidence="4" id="KW-0804">Transcription</keyword>
<protein>
    <submittedName>
        <fullName evidence="6">LysR family transcriptional regulator</fullName>
    </submittedName>
</protein>
<dbReference type="Pfam" id="PF03466">
    <property type="entry name" value="LysR_substrate"/>
    <property type="match status" value="1"/>
</dbReference>
<comment type="caution">
    <text evidence="6">The sequence shown here is derived from an EMBL/GenBank/DDBJ whole genome shotgun (WGS) entry which is preliminary data.</text>
</comment>
<evidence type="ECO:0000259" key="5">
    <source>
        <dbReference type="PROSITE" id="PS50931"/>
    </source>
</evidence>
<proteinExistence type="inferred from homology"/>
<dbReference type="InterPro" id="IPR000847">
    <property type="entry name" value="LysR_HTH_N"/>
</dbReference>
<keyword evidence="7" id="KW-1185">Reference proteome</keyword>
<feature type="domain" description="HTH lysR-type" evidence="5">
    <location>
        <begin position="2"/>
        <end position="59"/>
    </location>
</feature>
<organism evidence="6 7">
    <name type="scientific">Neokomagataea anthophila</name>
    <dbReference type="NCBI Taxonomy" id="2826925"/>
    <lineage>
        <taxon>Bacteria</taxon>
        <taxon>Pseudomonadati</taxon>
        <taxon>Pseudomonadota</taxon>
        <taxon>Alphaproteobacteria</taxon>
        <taxon>Acetobacterales</taxon>
        <taxon>Acetobacteraceae</taxon>
        <taxon>Neokomagataea</taxon>
    </lineage>
</organism>
<evidence type="ECO:0000313" key="6">
    <source>
        <dbReference type="EMBL" id="MBR0558504.1"/>
    </source>
</evidence>
<accession>A0ABS5E3N2</accession>
<dbReference type="Gene3D" id="3.40.190.10">
    <property type="entry name" value="Periplasmic binding protein-like II"/>
    <property type="match status" value="2"/>
</dbReference>
<evidence type="ECO:0000313" key="7">
    <source>
        <dbReference type="Proteomes" id="UP000677812"/>
    </source>
</evidence>
<dbReference type="PRINTS" id="PR00039">
    <property type="entry name" value="HTHLYSR"/>
</dbReference>
<dbReference type="CDD" id="cd08459">
    <property type="entry name" value="PBP2_DntR_NahR_LinR_like"/>
    <property type="match status" value="1"/>
</dbReference>
<dbReference type="InterPro" id="IPR005119">
    <property type="entry name" value="LysR_subst-bd"/>
</dbReference>